<protein>
    <submittedName>
        <fullName evidence="1">Uncharacterized protein</fullName>
    </submittedName>
</protein>
<comment type="caution">
    <text evidence="1">The sequence shown here is derived from an EMBL/GenBank/DDBJ whole genome shotgun (WGS) entry which is preliminary data.</text>
</comment>
<accession>A0A2B7XKV9</accession>
<sequence>MSQYKDDPNPKLSISRRNHQSHFQGDEFNFIRAKLYQWFPQSKKFVHQNGAISFIDGKPADNPQRTIIIRFQCSVVMRIQCMKEGKEGKDLFEEALTTLLRTRASSDGKQFRAIVVGSQIKFLQDHNGYVTGLGGEEAESVRAIDFNTEKGASKAEEAVARIIGEFMGARKIVTKKAHEHSSFFEIF</sequence>
<reference evidence="1 2" key="1">
    <citation type="submission" date="2017-10" db="EMBL/GenBank/DDBJ databases">
        <title>Comparative genomics in systemic dimorphic fungi from Ajellomycetaceae.</title>
        <authorList>
            <person name="Munoz J.F."/>
            <person name="Mcewen J.G."/>
            <person name="Clay O.K."/>
            <person name="Cuomo C.A."/>
        </authorList>
    </citation>
    <scope>NUCLEOTIDE SEQUENCE [LARGE SCALE GENOMIC DNA]</scope>
    <source>
        <strain evidence="1 2">UAMH130</strain>
    </source>
</reference>
<gene>
    <name evidence="1" type="ORF">GX51_00483</name>
</gene>
<evidence type="ECO:0000313" key="2">
    <source>
        <dbReference type="Proteomes" id="UP000224080"/>
    </source>
</evidence>
<dbReference type="OrthoDB" id="4177198at2759"/>
<dbReference type="Proteomes" id="UP000224080">
    <property type="component" value="Unassembled WGS sequence"/>
</dbReference>
<keyword evidence="2" id="KW-1185">Reference proteome</keyword>
<proteinExistence type="predicted"/>
<dbReference type="AlphaFoldDB" id="A0A2B7XKV9"/>
<name>A0A2B7XKV9_9EURO</name>
<dbReference type="EMBL" id="PDNC01000003">
    <property type="protein sequence ID" value="PGH09796.1"/>
    <property type="molecule type" value="Genomic_DNA"/>
</dbReference>
<evidence type="ECO:0000313" key="1">
    <source>
        <dbReference type="EMBL" id="PGH09796.1"/>
    </source>
</evidence>
<organism evidence="1 2">
    <name type="scientific">Blastomyces parvus</name>
    <dbReference type="NCBI Taxonomy" id="2060905"/>
    <lineage>
        <taxon>Eukaryota</taxon>
        <taxon>Fungi</taxon>
        <taxon>Dikarya</taxon>
        <taxon>Ascomycota</taxon>
        <taxon>Pezizomycotina</taxon>
        <taxon>Eurotiomycetes</taxon>
        <taxon>Eurotiomycetidae</taxon>
        <taxon>Onygenales</taxon>
        <taxon>Ajellomycetaceae</taxon>
        <taxon>Blastomyces</taxon>
    </lineage>
</organism>